<evidence type="ECO:0000313" key="1">
    <source>
        <dbReference type="EMBL" id="RNA24249.1"/>
    </source>
</evidence>
<dbReference type="EMBL" id="REGN01003151">
    <property type="protein sequence ID" value="RNA24249.1"/>
    <property type="molecule type" value="Genomic_DNA"/>
</dbReference>
<dbReference type="AlphaFoldDB" id="A0A3M7RL99"/>
<dbReference type="Proteomes" id="UP000276133">
    <property type="component" value="Unassembled WGS sequence"/>
</dbReference>
<evidence type="ECO:0000313" key="2">
    <source>
        <dbReference type="Proteomes" id="UP000276133"/>
    </source>
</evidence>
<accession>A0A3M7RL99</accession>
<reference evidence="1 2" key="1">
    <citation type="journal article" date="2018" name="Sci. Rep.">
        <title>Genomic signatures of local adaptation to the degree of environmental predictability in rotifers.</title>
        <authorList>
            <person name="Franch-Gras L."/>
            <person name="Hahn C."/>
            <person name="Garcia-Roger E.M."/>
            <person name="Carmona M.J."/>
            <person name="Serra M."/>
            <person name="Gomez A."/>
        </authorList>
    </citation>
    <scope>NUCLEOTIDE SEQUENCE [LARGE SCALE GENOMIC DNA]</scope>
    <source>
        <strain evidence="1">HYR1</strain>
    </source>
</reference>
<name>A0A3M7RL99_BRAPC</name>
<proteinExistence type="predicted"/>
<organism evidence="1 2">
    <name type="scientific">Brachionus plicatilis</name>
    <name type="common">Marine rotifer</name>
    <name type="synonym">Brachionus muelleri</name>
    <dbReference type="NCBI Taxonomy" id="10195"/>
    <lineage>
        <taxon>Eukaryota</taxon>
        <taxon>Metazoa</taxon>
        <taxon>Spiralia</taxon>
        <taxon>Gnathifera</taxon>
        <taxon>Rotifera</taxon>
        <taxon>Eurotatoria</taxon>
        <taxon>Monogononta</taxon>
        <taxon>Pseudotrocha</taxon>
        <taxon>Ploima</taxon>
        <taxon>Brachionidae</taxon>
        <taxon>Brachionus</taxon>
    </lineage>
</organism>
<gene>
    <name evidence="1" type="ORF">BpHYR1_040431</name>
</gene>
<protein>
    <submittedName>
        <fullName evidence="1">Uncharacterized protein</fullName>
    </submittedName>
</protein>
<sequence length="47" mass="5730">MFDLATLSYCTEDKSRKIKITALYFGKYSKFRKHIYIVKTKIFHTFF</sequence>
<comment type="caution">
    <text evidence="1">The sequence shown here is derived from an EMBL/GenBank/DDBJ whole genome shotgun (WGS) entry which is preliminary data.</text>
</comment>
<keyword evidence="2" id="KW-1185">Reference proteome</keyword>